<accession>A0ABQ7JFI7</accession>
<feature type="non-terminal residue" evidence="1">
    <location>
        <position position="1"/>
    </location>
</feature>
<comment type="caution">
    <text evidence="1">The sequence shown here is derived from an EMBL/GenBank/DDBJ whole genome shotgun (WGS) entry which is preliminary data.</text>
</comment>
<evidence type="ECO:0008006" key="3">
    <source>
        <dbReference type="Google" id="ProtNLM"/>
    </source>
</evidence>
<keyword evidence="2" id="KW-1185">Reference proteome</keyword>
<name>A0ABQ7JFI7_9APIC</name>
<gene>
    <name evidence="1" type="ORF">IE077_003242</name>
</gene>
<sequence length="322" mass="36979">QSIELSRTQAKNQLHKKCTTPLVEKEGNKYSLKLFEEYSACADGTNKEWDGTTVCFFDLDDTLIPTEWIKRRQIHIKNNPNESQADPYLLLREEINRLTHHLLVQKICDIIYDAKKLTDTVAIVTNARSNRWLSVFKQMFPEVITLLDNEKIPILKSSPRGTEPGNQQAPEYFMYWMNAKACKHSLNRVLLTQKSKFKRVIEIHRKQIGSAKDTNLDIISIGDNDFEECAALDLVNKSPHAVRLAKIVRCKAGLNPTEFLSQLQMIQQAMHTIHKETLPKKKFHIGSYVTCHVHAANFSPESKQTFEENDSKMKTILLADLT</sequence>
<dbReference type="PANTHER" id="PTHR38899:SF1">
    <property type="entry name" value="PROTEIN KINASE"/>
    <property type="match status" value="1"/>
</dbReference>
<dbReference type="PANTHER" id="PTHR38899">
    <property type="entry name" value="DOMAIN OOKINETE PROTEIN, PUTATIVE-RELATED"/>
    <property type="match status" value="1"/>
</dbReference>
<dbReference type="EMBL" id="JADAQX010000035">
    <property type="protein sequence ID" value="KAF8822644.1"/>
    <property type="molecule type" value="Genomic_DNA"/>
</dbReference>
<protein>
    <recommendedName>
        <fullName evidence="3">Swiss Army Knife RNA repair protein HAD domain-containing protein</fullName>
    </recommendedName>
</protein>
<reference evidence="1 2" key="1">
    <citation type="journal article" date="2020" name="bioRxiv">
        <title>Metabolic contributions of an alphaproteobacterial endosymbiont in the apicomplexan Cardiosporidium cionae.</title>
        <authorList>
            <person name="Hunter E.S."/>
            <person name="Paight C.J."/>
            <person name="Lane C.E."/>
        </authorList>
    </citation>
    <scope>NUCLEOTIDE SEQUENCE [LARGE SCALE GENOMIC DNA]</scope>
    <source>
        <strain evidence="1">ESH_2018</strain>
    </source>
</reference>
<dbReference type="Proteomes" id="UP000823046">
    <property type="component" value="Unassembled WGS sequence"/>
</dbReference>
<proteinExistence type="predicted"/>
<evidence type="ECO:0000313" key="2">
    <source>
        <dbReference type="Proteomes" id="UP000823046"/>
    </source>
</evidence>
<evidence type="ECO:0000313" key="1">
    <source>
        <dbReference type="EMBL" id="KAF8822644.1"/>
    </source>
</evidence>
<organism evidence="1 2">
    <name type="scientific">Cardiosporidium cionae</name>
    <dbReference type="NCBI Taxonomy" id="476202"/>
    <lineage>
        <taxon>Eukaryota</taxon>
        <taxon>Sar</taxon>
        <taxon>Alveolata</taxon>
        <taxon>Apicomplexa</taxon>
        <taxon>Aconoidasida</taxon>
        <taxon>Nephromycida</taxon>
        <taxon>Cardiosporidium</taxon>
    </lineage>
</organism>